<evidence type="ECO:0000256" key="5">
    <source>
        <dbReference type="ARBA" id="ARBA00022519"/>
    </source>
</evidence>
<evidence type="ECO:0000256" key="9">
    <source>
        <dbReference type="ARBA" id="ARBA00023136"/>
    </source>
</evidence>
<evidence type="ECO:0000313" key="13">
    <source>
        <dbReference type="EMBL" id="AMW35360.1"/>
    </source>
</evidence>
<keyword evidence="9 11" id="KW-0472">Membrane</keyword>
<evidence type="ECO:0000256" key="8">
    <source>
        <dbReference type="ARBA" id="ARBA00022989"/>
    </source>
</evidence>
<feature type="compositionally biased region" description="Polar residues" evidence="10">
    <location>
        <begin position="128"/>
        <end position="146"/>
    </location>
</feature>
<dbReference type="InterPro" id="IPR006260">
    <property type="entry name" value="TonB/TolA_C"/>
</dbReference>
<keyword evidence="8 11" id="KW-1133">Transmembrane helix</keyword>
<feature type="compositionally biased region" description="Basic and acidic residues" evidence="10">
    <location>
        <begin position="115"/>
        <end position="127"/>
    </location>
</feature>
<dbReference type="GO" id="GO:0055085">
    <property type="term" value="P:transmembrane transport"/>
    <property type="evidence" value="ECO:0007669"/>
    <property type="project" value="InterPro"/>
</dbReference>
<dbReference type="AlphaFoldDB" id="A0A143DFP6"/>
<keyword evidence="6 11" id="KW-0812">Transmembrane</keyword>
<feature type="domain" description="TonB C-terminal" evidence="12">
    <location>
        <begin position="155"/>
        <end position="246"/>
    </location>
</feature>
<evidence type="ECO:0000259" key="12">
    <source>
        <dbReference type="PROSITE" id="PS52015"/>
    </source>
</evidence>
<dbReference type="STRING" id="1549855.AY555_09405"/>
<dbReference type="RefSeq" id="WP_066136019.1">
    <property type="nucleotide sequence ID" value="NZ_CP014525.1"/>
</dbReference>
<dbReference type="Gene3D" id="3.30.1150.10">
    <property type="match status" value="1"/>
</dbReference>
<evidence type="ECO:0000256" key="1">
    <source>
        <dbReference type="ARBA" id="ARBA00004383"/>
    </source>
</evidence>
<dbReference type="EMBL" id="CP014525">
    <property type="protein sequence ID" value="AMW35360.1"/>
    <property type="molecule type" value="Genomic_DNA"/>
</dbReference>
<dbReference type="Proteomes" id="UP000076066">
    <property type="component" value="Chromosome"/>
</dbReference>
<dbReference type="GO" id="GO:0098797">
    <property type="term" value="C:plasma membrane protein complex"/>
    <property type="evidence" value="ECO:0007669"/>
    <property type="project" value="TreeGrafter"/>
</dbReference>
<dbReference type="OrthoDB" id="8481221at2"/>
<dbReference type="InterPro" id="IPR037682">
    <property type="entry name" value="TonB_C"/>
</dbReference>
<feature type="transmembrane region" description="Helical" evidence="11">
    <location>
        <begin position="21"/>
        <end position="41"/>
    </location>
</feature>
<keyword evidence="7" id="KW-0653">Protein transport</keyword>
<evidence type="ECO:0000256" key="10">
    <source>
        <dbReference type="SAM" id="MobiDB-lite"/>
    </source>
</evidence>
<dbReference type="GO" id="GO:0015031">
    <property type="term" value="P:protein transport"/>
    <property type="evidence" value="ECO:0007669"/>
    <property type="project" value="UniProtKB-KW"/>
</dbReference>
<name>A0A143DFP6_9PROT</name>
<evidence type="ECO:0000256" key="2">
    <source>
        <dbReference type="ARBA" id="ARBA00006555"/>
    </source>
</evidence>
<protein>
    <recommendedName>
        <fullName evidence="12">TonB C-terminal domain-containing protein</fullName>
    </recommendedName>
</protein>
<comment type="subcellular location">
    <subcellularLocation>
        <location evidence="1">Cell inner membrane</location>
        <topology evidence="1">Single-pass membrane protein</topology>
        <orientation evidence="1">Periplasmic side</orientation>
    </subcellularLocation>
</comment>
<evidence type="ECO:0000256" key="11">
    <source>
        <dbReference type="SAM" id="Phobius"/>
    </source>
</evidence>
<evidence type="ECO:0000256" key="4">
    <source>
        <dbReference type="ARBA" id="ARBA00022475"/>
    </source>
</evidence>
<keyword evidence="14" id="KW-1185">Reference proteome</keyword>
<sequence length="246" mass="27057">MRKHTVSLPWEPQSFNRWASCFGTVLLAHGLLVAATLGTWITPEPTTGFVTGQALLVDMLPAPPASAPPSHAVEEPHQQEQKLQPVQEADVTLPKPAPKTESRRRKTNPKPTALHTEENPVQRKRSQDTAGRQEASSNTSAITQSDSSAAAKMSLWHGQILSHLERHKHYPRLAKARYQEGTVIIRFRIARTGDVLSVALEESSGFPLLDQEGLDLVRRASPLPPPPPGTESSALELVSPIQFYLR</sequence>
<dbReference type="NCBIfam" id="TIGR01352">
    <property type="entry name" value="tonB_Cterm"/>
    <property type="match status" value="1"/>
</dbReference>
<dbReference type="PANTHER" id="PTHR33446:SF2">
    <property type="entry name" value="PROTEIN TONB"/>
    <property type="match status" value="1"/>
</dbReference>
<dbReference type="PROSITE" id="PS52015">
    <property type="entry name" value="TONB_CTD"/>
    <property type="match status" value="1"/>
</dbReference>
<gene>
    <name evidence="13" type="ORF">AY555_09405</name>
</gene>
<dbReference type="SUPFAM" id="SSF74653">
    <property type="entry name" value="TolA/TonB C-terminal domain"/>
    <property type="match status" value="1"/>
</dbReference>
<organism evidence="13 14">
    <name type="scientific">Haematospirillum jordaniae</name>
    <dbReference type="NCBI Taxonomy" id="1549855"/>
    <lineage>
        <taxon>Bacteria</taxon>
        <taxon>Pseudomonadati</taxon>
        <taxon>Pseudomonadota</taxon>
        <taxon>Alphaproteobacteria</taxon>
        <taxon>Rhodospirillales</taxon>
        <taxon>Novispirillaceae</taxon>
        <taxon>Haematospirillum</taxon>
    </lineage>
</organism>
<reference evidence="13 14" key="1">
    <citation type="submission" date="2016-02" db="EMBL/GenBank/DDBJ databases">
        <title>Complete Genome of H5569, the type strain of the newly described species Haematospirillium jordaniae.</title>
        <authorList>
            <person name="Nicholson A.C."/>
            <person name="Humrighouse B.W."/>
            <person name="Loparov V."/>
            <person name="McQuiston J.R."/>
        </authorList>
    </citation>
    <scope>NUCLEOTIDE SEQUENCE [LARGE SCALE GENOMIC DNA]</scope>
    <source>
        <strain evidence="13 14">H5569</strain>
    </source>
</reference>
<proteinExistence type="inferred from homology"/>
<dbReference type="GeneID" id="53317368"/>
<evidence type="ECO:0000256" key="7">
    <source>
        <dbReference type="ARBA" id="ARBA00022927"/>
    </source>
</evidence>
<dbReference type="Pfam" id="PF03544">
    <property type="entry name" value="TonB_C"/>
    <property type="match status" value="1"/>
</dbReference>
<evidence type="ECO:0000256" key="3">
    <source>
        <dbReference type="ARBA" id="ARBA00022448"/>
    </source>
</evidence>
<dbReference type="KEGG" id="hjo:AY555_09405"/>
<dbReference type="PANTHER" id="PTHR33446">
    <property type="entry name" value="PROTEIN TONB-RELATED"/>
    <property type="match status" value="1"/>
</dbReference>
<dbReference type="GO" id="GO:0031992">
    <property type="term" value="F:energy transducer activity"/>
    <property type="evidence" value="ECO:0007669"/>
    <property type="project" value="TreeGrafter"/>
</dbReference>
<accession>A0A143DFP6</accession>
<keyword evidence="3" id="KW-0813">Transport</keyword>
<comment type="similarity">
    <text evidence="2">Belongs to the TonB family.</text>
</comment>
<evidence type="ECO:0000256" key="6">
    <source>
        <dbReference type="ARBA" id="ARBA00022692"/>
    </source>
</evidence>
<feature type="region of interest" description="Disordered" evidence="10">
    <location>
        <begin position="60"/>
        <end position="146"/>
    </location>
</feature>
<keyword evidence="4" id="KW-1003">Cell membrane</keyword>
<dbReference type="InterPro" id="IPR051045">
    <property type="entry name" value="TonB-dependent_transducer"/>
</dbReference>
<evidence type="ECO:0000313" key="14">
    <source>
        <dbReference type="Proteomes" id="UP000076066"/>
    </source>
</evidence>
<keyword evidence="5" id="KW-0997">Cell inner membrane</keyword>